<name>A0A1Q8TEK7_9GAMM</name>
<dbReference type="STRING" id="223900.GCA_000821045_01146"/>
<reference evidence="2 3" key="1">
    <citation type="submission" date="2016-12" db="EMBL/GenBank/DDBJ databases">
        <title>Draft genome sequences of strains Salinicola socius SMB35, Salinicola sp. MH3R3-1 and Chromohalobacter sp. SMB17 from the Verkhnekamsk potash mining region of Russia.</title>
        <authorList>
            <person name="Mavrodi D.V."/>
            <person name="Olsson B.E."/>
            <person name="Korsakova E.S."/>
            <person name="Pyankova A."/>
            <person name="Mavrodi O.V."/>
            <person name="Plotnikova E.G."/>
        </authorList>
    </citation>
    <scope>NUCLEOTIDE SEQUENCE [LARGE SCALE GENOMIC DNA]</scope>
    <source>
        <strain evidence="2 3">SMB17</strain>
    </source>
</reference>
<dbReference type="AlphaFoldDB" id="A0A1Q8TEK7"/>
<comment type="caution">
    <text evidence="2">The sequence shown here is derived from an EMBL/GenBank/DDBJ whole genome shotgun (WGS) entry which is preliminary data.</text>
</comment>
<accession>A0A1Q8TEK7</accession>
<dbReference type="Proteomes" id="UP000186806">
    <property type="component" value="Unassembled WGS sequence"/>
</dbReference>
<dbReference type="EMBL" id="MSDQ01000012">
    <property type="protein sequence ID" value="OLO12102.1"/>
    <property type="molecule type" value="Genomic_DNA"/>
</dbReference>
<dbReference type="Gene3D" id="3.30.160.170">
    <property type="entry name" value="FlaG-like"/>
    <property type="match status" value="1"/>
</dbReference>
<evidence type="ECO:0000256" key="1">
    <source>
        <dbReference type="SAM" id="MobiDB-lite"/>
    </source>
</evidence>
<organism evidence="2 3">
    <name type="scientific">Chromohalobacter japonicus</name>
    <dbReference type="NCBI Taxonomy" id="223900"/>
    <lineage>
        <taxon>Bacteria</taxon>
        <taxon>Pseudomonadati</taxon>
        <taxon>Pseudomonadota</taxon>
        <taxon>Gammaproteobacteria</taxon>
        <taxon>Oceanospirillales</taxon>
        <taxon>Halomonadaceae</taxon>
        <taxon>Chromohalobacter</taxon>
    </lineage>
</organism>
<evidence type="ECO:0008006" key="4">
    <source>
        <dbReference type="Google" id="ProtNLM"/>
    </source>
</evidence>
<sequence length="124" mass="13892">MSSNIPEFPVNSGPATANITPNPLSGRQRLDMALAHIQPDNGAQGASESSSLTMSELAKPIDRINDVMRAYNVQFELSEYEGRIVTRIVDRESQELIRQIPSEEVLRIAETLEQRQGRLVDWEV</sequence>
<dbReference type="PANTHER" id="PTHR37166:SF1">
    <property type="entry name" value="PROTEIN FLAG"/>
    <property type="match status" value="1"/>
</dbReference>
<evidence type="ECO:0000313" key="3">
    <source>
        <dbReference type="Proteomes" id="UP000186806"/>
    </source>
</evidence>
<dbReference type="SUPFAM" id="SSF160214">
    <property type="entry name" value="FlaG-like"/>
    <property type="match status" value="1"/>
</dbReference>
<keyword evidence="3" id="KW-1185">Reference proteome</keyword>
<feature type="compositionally biased region" description="Polar residues" evidence="1">
    <location>
        <begin position="13"/>
        <end position="25"/>
    </location>
</feature>
<protein>
    <recommendedName>
        <fullName evidence="4">Flagellar biosynthesis protein FlaG</fullName>
    </recommendedName>
</protein>
<dbReference type="PANTHER" id="PTHR37166">
    <property type="entry name" value="PROTEIN FLAG"/>
    <property type="match status" value="1"/>
</dbReference>
<dbReference type="InterPro" id="IPR035924">
    <property type="entry name" value="FlaG-like_sf"/>
</dbReference>
<dbReference type="Pfam" id="PF03646">
    <property type="entry name" value="FlaG"/>
    <property type="match status" value="1"/>
</dbReference>
<dbReference type="RefSeq" id="WP_075368652.1">
    <property type="nucleotide sequence ID" value="NZ_MSDQ01000012.1"/>
</dbReference>
<gene>
    <name evidence="2" type="ORF">BTW10_06180</name>
</gene>
<dbReference type="InterPro" id="IPR005186">
    <property type="entry name" value="FlaG"/>
</dbReference>
<proteinExistence type="predicted"/>
<evidence type="ECO:0000313" key="2">
    <source>
        <dbReference type="EMBL" id="OLO12102.1"/>
    </source>
</evidence>
<feature type="region of interest" description="Disordered" evidence="1">
    <location>
        <begin position="1"/>
        <end position="25"/>
    </location>
</feature>